<dbReference type="EMBL" id="FNGS01000006">
    <property type="protein sequence ID" value="SDM44354.1"/>
    <property type="molecule type" value="Genomic_DNA"/>
</dbReference>
<proteinExistence type="predicted"/>
<dbReference type="AlphaFoldDB" id="A0A1G9T9N5"/>
<dbReference type="STRING" id="563176.SAMN04488090_3471"/>
<evidence type="ECO:0000313" key="2">
    <source>
        <dbReference type="Proteomes" id="UP000198901"/>
    </source>
</evidence>
<evidence type="ECO:0000313" key="1">
    <source>
        <dbReference type="EMBL" id="SDM44354.1"/>
    </source>
</evidence>
<keyword evidence="2" id="KW-1185">Reference proteome</keyword>
<sequence length="58" mass="6715">MAKYKKLPKRPKQSSSLEVWKAYEDKVKDVQKYNAQIDAEKKAKANIQKKLKGAKAHK</sequence>
<protein>
    <submittedName>
        <fullName evidence="1">Uncharacterized protein</fullName>
    </submittedName>
</protein>
<name>A0A1G9T9N5_9BACT</name>
<organism evidence="1 2">
    <name type="scientific">Siphonobacter aquaeclarae</name>
    <dbReference type="NCBI Taxonomy" id="563176"/>
    <lineage>
        <taxon>Bacteria</taxon>
        <taxon>Pseudomonadati</taxon>
        <taxon>Bacteroidota</taxon>
        <taxon>Cytophagia</taxon>
        <taxon>Cytophagales</taxon>
        <taxon>Cytophagaceae</taxon>
        <taxon>Siphonobacter</taxon>
    </lineage>
</organism>
<reference evidence="1 2" key="1">
    <citation type="submission" date="2016-10" db="EMBL/GenBank/DDBJ databases">
        <authorList>
            <person name="de Groot N.N."/>
        </authorList>
    </citation>
    <scope>NUCLEOTIDE SEQUENCE [LARGE SCALE GENOMIC DNA]</scope>
    <source>
        <strain evidence="1 2">DSM 21668</strain>
    </source>
</reference>
<accession>A0A1G9T9N5</accession>
<dbReference type="Proteomes" id="UP000198901">
    <property type="component" value="Unassembled WGS sequence"/>
</dbReference>
<gene>
    <name evidence="1" type="ORF">SAMN04488090_3471</name>
</gene>
<dbReference type="RefSeq" id="WP_176785592.1">
    <property type="nucleotide sequence ID" value="NZ_FNGS01000006.1"/>
</dbReference>